<proteinExistence type="predicted"/>
<feature type="compositionally biased region" description="Basic residues" evidence="1">
    <location>
        <begin position="149"/>
        <end position="163"/>
    </location>
</feature>
<protein>
    <submittedName>
        <fullName evidence="2">Uncharacterized protein</fullName>
    </submittedName>
</protein>
<feature type="region of interest" description="Disordered" evidence="1">
    <location>
        <begin position="144"/>
        <end position="179"/>
    </location>
</feature>
<evidence type="ECO:0000256" key="1">
    <source>
        <dbReference type="SAM" id="MobiDB-lite"/>
    </source>
</evidence>
<feature type="region of interest" description="Disordered" evidence="1">
    <location>
        <begin position="30"/>
        <end position="89"/>
    </location>
</feature>
<accession>A0A0F7L982</accession>
<reference evidence="2" key="2">
    <citation type="submission" date="2015-03" db="EMBL/GenBank/DDBJ databases">
        <authorList>
            <person name="Chow C.-E.T."/>
            <person name="Winget D.M."/>
            <person name="White R.A.III."/>
            <person name="Hallam S.J."/>
            <person name="Suttle C.A."/>
        </authorList>
    </citation>
    <scope>NUCLEOTIDE SEQUENCE</scope>
    <source>
        <strain evidence="2">Oxic1_8</strain>
    </source>
</reference>
<feature type="compositionally biased region" description="Polar residues" evidence="1">
    <location>
        <begin position="64"/>
        <end position="77"/>
    </location>
</feature>
<feature type="compositionally biased region" description="Basic and acidic residues" evidence="1">
    <location>
        <begin position="50"/>
        <end position="60"/>
    </location>
</feature>
<feature type="compositionally biased region" description="Basic and acidic residues" evidence="1">
    <location>
        <begin position="79"/>
        <end position="89"/>
    </location>
</feature>
<feature type="region of interest" description="Disordered" evidence="1">
    <location>
        <begin position="196"/>
        <end position="260"/>
    </location>
</feature>
<dbReference type="EMBL" id="KR029603">
    <property type="protein sequence ID" value="AKH48450.1"/>
    <property type="molecule type" value="Genomic_DNA"/>
</dbReference>
<evidence type="ECO:0000313" key="2">
    <source>
        <dbReference type="EMBL" id="AKH48450.1"/>
    </source>
</evidence>
<organism evidence="2">
    <name type="scientific">uncultured marine virus</name>
    <dbReference type="NCBI Taxonomy" id="186617"/>
    <lineage>
        <taxon>Viruses</taxon>
        <taxon>environmental samples</taxon>
    </lineage>
</organism>
<name>A0A0F7L982_9VIRU</name>
<feature type="compositionally biased region" description="Polar residues" evidence="1">
    <location>
        <begin position="231"/>
        <end position="241"/>
    </location>
</feature>
<feature type="compositionally biased region" description="Polar residues" evidence="1">
    <location>
        <begin position="32"/>
        <end position="41"/>
    </location>
</feature>
<feature type="compositionally biased region" description="Basic and acidic residues" evidence="1">
    <location>
        <begin position="164"/>
        <end position="177"/>
    </location>
</feature>
<sequence length="260" mass="29328">MAVGKVRTRVRAGSTALLWPASGRICWPNCRPDQSTSTQRGDVSRPGLDSTRDGFSEVRLDVGSQHSPANNRRSPSVTREGDSSRPGREQRLEVGAAELVNRAAVQLGQLVEGRVRLGRFLFALVDVGKLFGLTFSRVVLAVRHDDSSRRRRPPYGRRRRRQPRILEPRPNDPDRPRARIRSPMLEGRETILRRRAVRPRRPSRLGGHVQTGGRQGPRQALPTGRRLVGLSRTQNTTTTGRRLSLDHRPDTLDDNGSRWW</sequence>
<reference evidence="2" key="1">
    <citation type="journal article" date="2015" name="Front. Microbiol.">
        <title>Combining genomic sequencing methods to explore viral diversity and reveal potential virus-host interactions.</title>
        <authorList>
            <person name="Chow C.E."/>
            <person name="Winget D.M."/>
            <person name="White R.A.III."/>
            <person name="Hallam S.J."/>
            <person name="Suttle C.A."/>
        </authorList>
    </citation>
    <scope>NUCLEOTIDE SEQUENCE</scope>
    <source>
        <strain evidence="2">Oxic1_8</strain>
    </source>
</reference>